<dbReference type="OrthoDB" id="8630186at2"/>
<evidence type="ECO:0000256" key="2">
    <source>
        <dbReference type="SAM" id="SignalP"/>
    </source>
</evidence>
<dbReference type="SUPFAM" id="SSF53850">
    <property type="entry name" value="Periplasmic binding protein-like II"/>
    <property type="match status" value="1"/>
</dbReference>
<dbReference type="PROSITE" id="PS51257">
    <property type="entry name" value="PROKAR_LIPOPROTEIN"/>
    <property type="match status" value="1"/>
</dbReference>
<dbReference type="InterPro" id="IPR042100">
    <property type="entry name" value="Bug_dom1"/>
</dbReference>
<comment type="similarity">
    <text evidence="1">Belongs to the UPF0065 (bug) family.</text>
</comment>
<dbReference type="Pfam" id="PF03401">
    <property type="entry name" value="TctC"/>
    <property type="match status" value="1"/>
</dbReference>
<dbReference type="Gene3D" id="3.40.190.150">
    <property type="entry name" value="Bordetella uptake gene, domain 1"/>
    <property type="match status" value="1"/>
</dbReference>
<dbReference type="CDD" id="cd07012">
    <property type="entry name" value="PBP2_Bug_TTT"/>
    <property type="match status" value="1"/>
</dbReference>
<dbReference type="PIRSF" id="PIRSF017082">
    <property type="entry name" value="YflP"/>
    <property type="match status" value="1"/>
</dbReference>
<dbReference type="RefSeq" id="WP_130357723.1">
    <property type="nucleotide sequence ID" value="NZ_SGXC01000001.1"/>
</dbReference>
<evidence type="ECO:0000313" key="4">
    <source>
        <dbReference type="Proteomes" id="UP000292445"/>
    </source>
</evidence>
<feature type="chain" id="PRO_5020518741" evidence="2">
    <location>
        <begin position="34"/>
        <end position="331"/>
    </location>
</feature>
<dbReference type="PANTHER" id="PTHR42928:SF5">
    <property type="entry name" value="BLR1237 PROTEIN"/>
    <property type="match status" value="1"/>
</dbReference>
<proteinExistence type="inferred from homology"/>
<keyword evidence="3" id="KW-0675">Receptor</keyword>
<protein>
    <submittedName>
        <fullName evidence="3">Tripartite-type tricarboxylate transporter receptor subunit TctC</fullName>
    </submittedName>
</protein>
<keyword evidence="2" id="KW-0732">Signal</keyword>
<dbReference type="PANTHER" id="PTHR42928">
    <property type="entry name" value="TRICARBOXYLATE-BINDING PROTEIN"/>
    <property type="match status" value="1"/>
</dbReference>
<name>A0A4V2F477_9BURK</name>
<keyword evidence="4" id="KW-1185">Reference proteome</keyword>
<sequence length="331" mass="35108">MMTMRHDNRRRMALRAALGLAAALAGQACMAQAYPSKPIKMVIPYTPGGSIDTVGRLVAEQLQKQLGQPIVIENHAGASGLIGSAAVQRAKADGYTLLFNASSQVYMPLVVAKPTYDAQKDFTPVAQIGYVPLVVAVNNDVPAKTLGELAQLAKTSPGKYTWATSGLGTTSHLSEEMVNRALKLDMEIIAYKGAVPQLTDVVGGHVSAAISPMPGVHPFVAGGRLRAIAVTSKNRVAQMPDVPTVAESGIPDFEVLSWYGIWGPAGMPADVVATLNREVARAVGTAGLKARFNDLSFVPTQSSPEEFRAMIRKDIESIGKAVKEANIKISF</sequence>
<feature type="signal peptide" evidence="2">
    <location>
        <begin position="1"/>
        <end position="33"/>
    </location>
</feature>
<organism evidence="3 4">
    <name type="scientific">Pigmentiphaga kullae</name>
    <dbReference type="NCBI Taxonomy" id="151784"/>
    <lineage>
        <taxon>Bacteria</taxon>
        <taxon>Pseudomonadati</taxon>
        <taxon>Pseudomonadota</taxon>
        <taxon>Betaproteobacteria</taxon>
        <taxon>Burkholderiales</taxon>
        <taxon>Alcaligenaceae</taxon>
        <taxon>Pigmentiphaga</taxon>
    </lineage>
</organism>
<dbReference type="AlphaFoldDB" id="A0A4V2F477"/>
<accession>A0A4V2F477</accession>
<reference evidence="3 4" key="1">
    <citation type="submission" date="2019-02" db="EMBL/GenBank/DDBJ databases">
        <title>Genomic Encyclopedia of Type Strains, Phase IV (KMG-IV): sequencing the most valuable type-strain genomes for metagenomic binning, comparative biology and taxonomic classification.</title>
        <authorList>
            <person name="Goeker M."/>
        </authorList>
    </citation>
    <scope>NUCLEOTIDE SEQUENCE [LARGE SCALE GENOMIC DNA]</scope>
    <source>
        <strain evidence="3 4">K24</strain>
    </source>
</reference>
<comment type="caution">
    <text evidence="3">The sequence shown here is derived from an EMBL/GenBank/DDBJ whole genome shotgun (WGS) entry which is preliminary data.</text>
</comment>
<gene>
    <name evidence="3" type="ORF">EV675_2695</name>
</gene>
<dbReference type="Gene3D" id="3.40.190.10">
    <property type="entry name" value="Periplasmic binding protein-like II"/>
    <property type="match status" value="1"/>
</dbReference>
<evidence type="ECO:0000256" key="1">
    <source>
        <dbReference type="ARBA" id="ARBA00006987"/>
    </source>
</evidence>
<dbReference type="InterPro" id="IPR005064">
    <property type="entry name" value="BUG"/>
</dbReference>
<dbReference type="Proteomes" id="UP000292445">
    <property type="component" value="Unassembled WGS sequence"/>
</dbReference>
<evidence type="ECO:0000313" key="3">
    <source>
        <dbReference type="EMBL" id="RZS86647.1"/>
    </source>
</evidence>
<dbReference type="EMBL" id="SGXC01000001">
    <property type="protein sequence ID" value="RZS86647.1"/>
    <property type="molecule type" value="Genomic_DNA"/>
</dbReference>